<reference evidence="2" key="1">
    <citation type="thesis" date="2021" institute="BYU ScholarsArchive" country="Provo, UT, USA">
        <title>Applications of and Algorithms for Genome Assembly and Genomic Analyses with an Emphasis on Marine Teleosts.</title>
        <authorList>
            <person name="Pickett B.D."/>
        </authorList>
    </citation>
    <scope>NUCLEOTIDE SEQUENCE</scope>
    <source>
        <strain evidence="2">HI-2016</strain>
    </source>
</reference>
<dbReference type="AlphaFoldDB" id="A0A8T2NY17"/>
<feature type="region of interest" description="Disordered" evidence="1">
    <location>
        <begin position="96"/>
        <end position="119"/>
    </location>
</feature>
<evidence type="ECO:0000313" key="3">
    <source>
        <dbReference type="Proteomes" id="UP000824540"/>
    </source>
</evidence>
<evidence type="ECO:0000256" key="1">
    <source>
        <dbReference type="SAM" id="MobiDB-lite"/>
    </source>
</evidence>
<name>A0A8T2NY17_9TELE</name>
<sequence>MKCTTSRLCPKYSWQSRPLQILGVDTEKGGSEAALTVHHTLLKDTVKLFRIHFLETLRDEETDPCGLGDGVSAVCGSHDHRREKDSAEVLYWKRAETQRNQTQGPEGPAYLQEMQEESK</sequence>
<proteinExistence type="predicted"/>
<dbReference type="Proteomes" id="UP000824540">
    <property type="component" value="Unassembled WGS sequence"/>
</dbReference>
<evidence type="ECO:0000313" key="2">
    <source>
        <dbReference type="EMBL" id="KAG9345963.1"/>
    </source>
</evidence>
<organism evidence="2 3">
    <name type="scientific">Albula glossodonta</name>
    <name type="common">roundjaw bonefish</name>
    <dbReference type="NCBI Taxonomy" id="121402"/>
    <lineage>
        <taxon>Eukaryota</taxon>
        <taxon>Metazoa</taxon>
        <taxon>Chordata</taxon>
        <taxon>Craniata</taxon>
        <taxon>Vertebrata</taxon>
        <taxon>Euteleostomi</taxon>
        <taxon>Actinopterygii</taxon>
        <taxon>Neopterygii</taxon>
        <taxon>Teleostei</taxon>
        <taxon>Albuliformes</taxon>
        <taxon>Albulidae</taxon>
        <taxon>Albula</taxon>
    </lineage>
</organism>
<accession>A0A8T2NY17</accession>
<comment type="caution">
    <text evidence="2">The sequence shown here is derived from an EMBL/GenBank/DDBJ whole genome shotgun (WGS) entry which is preliminary data.</text>
</comment>
<dbReference type="EMBL" id="JAFBMS010000016">
    <property type="protein sequence ID" value="KAG9345963.1"/>
    <property type="molecule type" value="Genomic_DNA"/>
</dbReference>
<gene>
    <name evidence="2" type="ORF">JZ751_007778</name>
</gene>
<protein>
    <submittedName>
        <fullName evidence="2">Uncharacterized protein</fullName>
    </submittedName>
</protein>
<keyword evidence="3" id="KW-1185">Reference proteome</keyword>